<dbReference type="EMBL" id="BJHX01000002">
    <property type="protein sequence ID" value="GDY69662.1"/>
    <property type="molecule type" value="Genomic_DNA"/>
</dbReference>
<name>A0A4D4N7V6_STRAX</name>
<dbReference type="Proteomes" id="UP000299211">
    <property type="component" value="Unassembled WGS sequence"/>
</dbReference>
<dbReference type="Proteomes" id="UP000302139">
    <property type="component" value="Unassembled WGS sequence"/>
</dbReference>
<feature type="region of interest" description="Disordered" evidence="1">
    <location>
        <begin position="76"/>
        <end position="108"/>
    </location>
</feature>
<evidence type="ECO:0000313" key="3">
    <source>
        <dbReference type="EMBL" id="GDY79916.1"/>
    </source>
</evidence>
<evidence type="ECO:0000313" key="5">
    <source>
        <dbReference type="Proteomes" id="UP000302139"/>
    </source>
</evidence>
<evidence type="ECO:0000256" key="1">
    <source>
        <dbReference type="SAM" id="MobiDB-lite"/>
    </source>
</evidence>
<reference evidence="2 5" key="2">
    <citation type="submission" date="2019-04" db="EMBL/GenBank/DDBJ databases">
        <title>Draft genome sequences of Streptomyces avermitilis NBRC 14893.</title>
        <authorList>
            <person name="Komaki H."/>
            <person name="Tamura T."/>
            <person name="Hosoyama A."/>
        </authorList>
    </citation>
    <scope>NUCLEOTIDE SEQUENCE [LARGE SCALE GENOMIC DNA]</scope>
    <source>
        <strain evidence="2 5">NBRC 14893</strain>
    </source>
</reference>
<organism evidence="3 4">
    <name type="scientific">Streptomyces avermitilis</name>
    <dbReference type="NCBI Taxonomy" id="33903"/>
    <lineage>
        <taxon>Bacteria</taxon>
        <taxon>Bacillati</taxon>
        <taxon>Actinomycetota</taxon>
        <taxon>Actinomycetes</taxon>
        <taxon>Kitasatosporales</taxon>
        <taxon>Streptomycetaceae</taxon>
        <taxon>Streptomyces</taxon>
    </lineage>
</organism>
<evidence type="ECO:0000313" key="4">
    <source>
        <dbReference type="Proteomes" id="UP000299211"/>
    </source>
</evidence>
<evidence type="ECO:0000313" key="2">
    <source>
        <dbReference type="EMBL" id="GDY69662.1"/>
    </source>
</evidence>
<dbReference type="EMBL" id="BJHY01000002">
    <property type="protein sequence ID" value="GDY79916.1"/>
    <property type="molecule type" value="Genomic_DNA"/>
</dbReference>
<reference evidence="3 4" key="1">
    <citation type="submission" date="2019-04" db="EMBL/GenBank/DDBJ databases">
        <title>Draft genome sequences of Streptomyces avermitilis ATCC 31267.</title>
        <authorList>
            <person name="Komaki H."/>
            <person name="Tamura T."/>
            <person name="Hosoyama A."/>
        </authorList>
    </citation>
    <scope>NUCLEOTIDE SEQUENCE [LARGE SCALE GENOMIC DNA]</scope>
    <source>
        <strain evidence="3 4">ATCC 31267</strain>
    </source>
</reference>
<feature type="compositionally biased region" description="Basic and acidic residues" evidence="1">
    <location>
        <begin position="98"/>
        <end position="108"/>
    </location>
</feature>
<comment type="caution">
    <text evidence="3">The sequence shown here is derived from an EMBL/GenBank/DDBJ whole genome shotgun (WGS) entry which is preliminary data.</text>
</comment>
<feature type="compositionally biased region" description="Basic and acidic residues" evidence="1">
    <location>
        <begin position="76"/>
        <end position="89"/>
    </location>
</feature>
<accession>A0A4D4N7V6</accession>
<gene>
    <name evidence="2" type="ORF">SAV14893_090550</name>
    <name evidence="3" type="ORF">SAV31267_094010</name>
</gene>
<sequence>MEAPTSCPASGLSSSQINGMERTPAAASTMTVTYRPCDMPPLPRPNASAASRLTVHSLWRGVVGWAPLFHDMGRGLEDKGSTHVGKFSEDADSVGHALDARPAHRPLD</sequence>
<proteinExistence type="predicted"/>
<dbReference type="AlphaFoldDB" id="A0A4D4N7V6"/>
<protein>
    <submittedName>
        <fullName evidence="3">Uncharacterized protein</fullName>
    </submittedName>
</protein>